<dbReference type="Pfam" id="PF03797">
    <property type="entry name" value="Autotransporter"/>
    <property type="match status" value="1"/>
</dbReference>
<dbReference type="InterPro" id="IPR034061">
    <property type="entry name" value="Peptidases_S8_Autotransporter"/>
</dbReference>
<keyword evidence="3" id="KW-0732">Signal</keyword>
<protein>
    <submittedName>
        <fullName evidence="9">Outer membrane autotransporter barrel domain</fullName>
    </submittedName>
</protein>
<reference evidence="9" key="1">
    <citation type="submission" date="2006-06" db="EMBL/GenBank/DDBJ databases">
        <title>Complete sequence of chromosome of Chelativorans sp. BNC1.</title>
        <authorList>
            <consortium name="US DOE Joint Genome Institute"/>
            <person name="Copeland A."/>
            <person name="Lucas S."/>
            <person name="Lapidus A."/>
            <person name="Barry K."/>
            <person name="Detter J.C."/>
            <person name="Glavina del Rio T."/>
            <person name="Hammon N."/>
            <person name="Israni S."/>
            <person name="Dalin E."/>
            <person name="Tice H."/>
            <person name="Pitluck S."/>
            <person name="Chertkov O."/>
            <person name="Brettin T."/>
            <person name="Bruce D."/>
            <person name="Han C."/>
            <person name="Tapia R."/>
            <person name="Gilna P."/>
            <person name="Schmutz J."/>
            <person name="Larimer F."/>
            <person name="Land M."/>
            <person name="Hauser L."/>
            <person name="Kyrpides N."/>
            <person name="Mikhailova N."/>
            <person name="Richardson P."/>
        </authorList>
    </citation>
    <scope>NUCLEOTIDE SEQUENCE</scope>
    <source>
        <strain evidence="9">BNC1</strain>
    </source>
</reference>
<comment type="similarity">
    <text evidence="1 7">Belongs to the peptidase S8 family.</text>
</comment>
<dbReference type="HOGENOM" id="CLU_005887_2_0_5"/>
<organism evidence="9">
    <name type="scientific">Chelativorans sp. (strain BNC1)</name>
    <dbReference type="NCBI Taxonomy" id="266779"/>
    <lineage>
        <taxon>Bacteria</taxon>
        <taxon>Pseudomonadati</taxon>
        <taxon>Pseudomonadota</taxon>
        <taxon>Alphaproteobacteria</taxon>
        <taxon>Hyphomicrobiales</taxon>
        <taxon>Phyllobacteriaceae</taxon>
        <taxon>Chelativorans</taxon>
    </lineage>
</organism>
<evidence type="ECO:0000256" key="5">
    <source>
        <dbReference type="ARBA" id="ARBA00022825"/>
    </source>
</evidence>
<dbReference type="Gene3D" id="3.40.50.200">
    <property type="entry name" value="Peptidase S8/S53 domain"/>
    <property type="match status" value="1"/>
</dbReference>
<feature type="active site" description="Charge relay system" evidence="6 7">
    <location>
        <position position="359"/>
    </location>
</feature>
<dbReference type="InterPro" id="IPR036709">
    <property type="entry name" value="Autotransporte_beta_dom_sf"/>
</dbReference>
<name>Q11GI1_CHESB</name>
<dbReference type="InterPro" id="IPR023827">
    <property type="entry name" value="Peptidase_S8_Asp-AS"/>
</dbReference>
<dbReference type="InterPro" id="IPR036852">
    <property type="entry name" value="Peptidase_S8/S53_dom_sf"/>
</dbReference>
<feature type="domain" description="Autotransporter" evidence="8">
    <location>
        <begin position="731"/>
        <end position="1006"/>
    </location>
</feature>
<dbReference type="InterPro" id="IPR013425">
    <property type="entry name" value="Autotrns_rpt"/>
</dbReference>
<keyword evidence="4 7" id="KW-0378">Hydrolase</keyword>
<dbReference type="InterPro" id="IPR023828">
    <property type="entry name" value="Peptidase_S8_Ser-AS"/>
</dbReference>
<dbReference type="Pfam" id="PF12951">
    <property type="entry name" value="PATR"/>
    <property type="match status" value="1"/>
</dbReference>
<dbReference type="SMART" id="SM00869">
    <property type="entry name" value="Autotransporter"/>
    <property type="match status" value="1"/>
</dbReference>
<dbReference type="CDD" id="cd04848">
    <property type="entry name" value="Peptidases_S8_Autotransporter_serine_protease_like"/>
    <property type="match status" value="1"/>
</dbReference>
<dbReference type="AlphaFoldDB" id="Q11GI1"/>
<dbReference type="PROSITE" id="PS51208">
    <property type="entry name" value="AUTOTRANSPORTER"/>
    <property type="match status" value="1"/>
</dbReference>
<dbReference type="SUPFAM" id="SSF51126">
    <property type="entry name" value="Pectin lyase-like"/>
    <property type="match status" value="1"/>
</dbReference>
<dbReference type="SUPFAM" id="SSF103515">
    <property type="entry name" value="Autotransporter"/>
    <property type="match status" value="1"/>
</dbReference>
<dbReference type="OrthoDB" id="9804931at2"/>
<dbReference type="InterPro" id="IPR005546">
    <property type="entry name" value="Autotransporte_beta"/>
</dbReference>
<evidence type="ECO:0000256" key="6">
    <source>
        <dbReference type="PIRSR" id="PIRSR615500-1"/>
    </source>
</evidence>
<evidence type="ECO:0000256" key="2">
    <source>
        <dbReference type="ARBA" id="ARBA00022670"/>
    </source>
</evidence>
<dbReference type="InterPro" id="IPR000209">
    <property type="entry name" value="Peptidase_S8/S53_dom"/>
</dbReference>
<dbReference type="STRING" id="266779.Meso_2102"/>
<dbReference type="NCBIfam" id="TIGR02601">
    <property type="entry name" value="autotrns_rpt"/>
    <property type="match status" value="1"/>
</dbReference>
<dbReference type="EMBL" id="CP000390">
    <property type="protein sequence ID" value="ABG63494.1"/>
    <property type="molecule type" value="Genomic_DNA"/>
</dbReference>
<evidence type="ECO:0000256" key="7">
    <source>
        <dbReference type="PROSITE-ProRule" id="PRU01240"/>
    </source>
</evidence>
<dbReference type="PROSITE" id="PS00136">
    <property type="entry name" value="SUBTILASE_ASP"/>
    <property type="match status" value="1"/>
</dbReference>
<dbReference type="GO" id="GO:0004252">
    <property type="term" value="F:serine-type endopeptidase activity"/>
    <property type="evidence" value="ECO:0007669"/>
    <property type="project" value="UniProtKB-UniRule"/>
</dbReference>
<dbReference type="NCBIfam" id="TIGR01414">
    <property type="entry name" value="autotrans_barl"/>
    <property type="match status" value="1"/>
</dbReference>
<dbReference type="PROSITE" id="PS51892">
    <property type="entry name" value="SUBTILASE"/>
    <property type="match status" value="1"/>
</dbReference>
<evidence type="ECO:0000256" key="1">
    <source>
        <dbReference type="ARBA" id="ARBA00011073"/>
    </source>
</evidence>
<gene>
    <name evidence="9" type="ordered locus">Meso_2102</name>
</gene>
<keyword evidence="5 7" id="KW-0720">Serine protease</keyword>
<evidence type="ECO:0000256" key="4">
    <source>
        <dbReference type="ARBA" id="ARBA00022801"/>
    </source>
</evidence>
<proteinExistence type="inferred from homology"/>
<dbReference type="InterPro" id="IPR006315">
    <property type="entry name" value="OM_autotransptr_brl_dom"/>
</dbReference>
<dbReference type="eggNOG" id="COG4625">
    <property type="taxonomic scope" value="Bacteria"/>
</dbReference>
<dbReference type="PROSITE" id="PS00137">
    <property type="entry name" value="SUBTILASE_HIS"/>
    <property type="match status" value="1"/>
</dbReference>
<dbReference type="InterPro" id="IPR011050">
    <property type="entry name" value="Pectin_lyase_fold/virulence"/>
</dbReference>
<dbReference type="InterPro" id="IPR022398">
    <property type="entry name" value="Peptidase_S8_His-AS"/>
</dbReference>
<evidence type="ECO:0000313" key="9">
    <source>
        <dbReference type="EMBL" id="ABG63494.1"/>
    </source>
</evidence>
<accession>Q11GI1</accession>
<dbReference type="PANTHER" id="PTHR43399">
    <property type="entry name" value="SUBTILISIN-RELATED"/>
    <property type="match status" value="1"/>
</dbReference>
<dbReference type="PRINTS" id="PR00723">
    <property type="entry name" value="SUBTILISIN"/>
</dbReference>
<dbReference type="eggNOG" id="COG1404">
    <property type="taxonomic scope" value="Bacteria"/>
</dbReference>
<keyword evidence="2 7" id="KW-0645">Protease</keyword>
<dbReference type="InterPro" id="IPR051048">
    <property type="entry name" value="Peptidase_S8/S53_subtilisin"/>
</dbReference>
<evidence type="ECO:0000259" key="8">
    <source>
        <dbReference type="PROSITE" id="PS51208"/>
    </source>
</evidence>
<sequence length="1006" mass="105793" precursor="true">MNVFETLSKGVSSAAICACIATLPGNLHAQTEEAYRLEFDASWYLSAINAEAAYKRGYDGRGILVAVVDSGLDIHHPEFFGRISPLSYSFLDIDPLNVFDPDGHGTHVAGIIGAARNGIGNMGVAYGAELMALKAIGDAEPGSEKGPFVSPDNNALFYAASNGAKVINGSYGPPAFPSPDLDDENENPNYRVMPRPIVQSMEGTDYREDAVAVSAAANADVVLVFAAGNEFEEQPDQAANPTGIGFLPLITAENLRAGVFDILIDATDIDDPDTYDYADPLDPEFDDLDLSDLAGSLIAVVATGRDGTIAGYSNRCGLAWQWCLAAPGGDSPKPGQTIEYSAIISTLPGGNYGPKAGTSMASPVVAGGAAVLRQAFPYMTARQIIELILTTARPIGPQEIYGRGMFDLGRAVLGPKYFGDPLFGPTFDVNTRGYNSVWEGDISGPGGLIKRGAGNLILLGVNTYSGGTRVFGGELTLLGSLGSDVEVLTGATLRGDRSMIAGDLTTSGTLAPGIADGYVGEMLVNGDVSLSAASTYRIDVAGDLADQLNVMDMPQLREDPDTQKGSVTLESGTIDIRLKDGLAPLVPLDIITAQNGVSGTFGSITTNSISPFLDPYLFYGDAVTLSFVPNGTTLASAATSPNQSAVANALDHAPYATAWKHVSRQSLDGARKAFDQLSGEIYATQKTAIVEGSRNVRDAANDRLRSATGGAGALSLPILAYGPDGTEASPSNSERFTVWSAAYGGWGHLDADGNAAALESGSGGFLMGGDLPVGDGWRVGMLTGMGWGDYSVDDRSSTTDMKGYHLGLYGGGVLNALGLRAGLAYSWLNLETWRKIDFPGLKEQLNAEYHGGLFQAFGEVSWKVDKEEFKFEPFVNLAHVTLRTGAFSEGGTVGLSSQRETFNTTSATTGLRASMELEKLPVPAKLNASVGWRHALGGKSPTSELKLDGVPSFTTTGLPRVRNEAVLGVRLDLGVAERATMSVSYNGSFSADARTNTFDARLKIRF</sequence>
<dbReference type="KEGG" id="mes:Meso_2102"/>
<dbReference type="PANTHER" id="PTHR43399:SF4">
    <property type="entry name" value="CELL WALL-ASSOCIATED PROTEASE"/>
    <property type="match status" value="1"/>
</dbReference>
<dbReference type="Gene3D" id="2.40.128.130">
    <property type="entry name" value="Autotransporter beta-domain"/>
    <property type="match status" value="1"/>
</dbReference>
<dbReference type="Pfam" id="PF00082">
    <property type="entry name" value="Peptidase_S8"/>
    <property type="match status" value="1"/>
</dbReference>
<feature type="active site" description="Charge relay system" evidence="6 7">
    <location>
        <position position="69"/>
    </location>
</feature>
<evidence type="ECO:0000256" key="3">
    <source>
        <dbReference type="ARBA" id="ARBA00022729"/>
    </source>
</evidence>
<dbReference type="GO" id="GO:0006508">
    <property type="term" value="P:proteolysis"/>
    <property type="evidence" value="ECO:0007669"/>
    <property type="project" value="UniProtKB-KW"/>
</dbReference>
<dbReference type="PROSITE" id="PS00138">
    <property type="entry name" value="SUBTILASE_SER"/>
    <property type="match status" value="1"/>
</dbReference>
<dbReference type="SUPFAM" id="SSF52743">
    <property type="entry name" value="Subtilisin-like"/>
    <property type="match status" value="1"/>
</dbReference>
<dbReference type="InterPro" id="IPR015500">
    <property type="entry name" value="Peptidase_S8_subtilisin-rel"/>
</dbReference>
<feature type="active site" description="Charge relay system" evidence="6 7">
    <location>
        <position position="104"/>
    </location>
</feature>
<dbReference type="GO" id="GO:0019867">
    <property type="term" value="C:outer membrane"/>
    <property type="evidence" value="ECO:0007669"/>
    <property type="project" value="InterPro"/>
</dbReference>